<name>A0ABM4BN84_HYDVU</name>
<reference evidence="2" key="1">
    <citation type="submission" date="2025-08" db="UniProtKB">
        <authorList>
            <consortium name="RefSeq"/>
        </authorList>
    </citation>
    <scope>IDENTIFICATION</scope>
</reference>
<protein>
    <submittedName>
        <fullName evidence="2">Uncharacterized protein LOC136078691</fullName>
    </submittedName>
</protein>
<accession>A0ABM4BN84</accession>
<dbReference type="Proteomes" id="UP001652625">
    <property type="component" value="Chromosome 03"/>
</dbReference>
<keyword evidence="1" id="KW-1185">Reference proteome</keyword>
<evidence type="ECO:0000313" key="2">
    <source>
        <dbReference type="RefSeq" id="XP_065650547.1"/>
    </source>
</evidence>
<sequence>MATLRSISTVASTNTNVTPSNQISSTSTASTSAILTGISASSNTVSTEIISEVEQEIEVYHYGILKELHPDIEKDNYDQVKEIRKNKSHHDIRMWPMTISSSFRNAMVQIGTEILQNQNFPFPSDEEKKRTLSKKWFTQFNSSTRCSFDLEKGFSHWKKLNPQILSHKGSSAHRSAFLKWKEFERGFKNGGLIDDKLQIQVTRAAQKWKQVLKHVTAAIQMAAQQNLALRGHNEPLHQMKTLEISLLL</sequence>
<proteinExistence type="predicted"/>
<evidence type="ECO:0000313" key="1">
    <source>
        <dbReference type="Proteomes" id="UP001652625"/>
    </source>
</evidence>
<gene>
    <name evidence="2" type="primary">LOC136078691</name>
</gene>
<dbReference type="GeneID" id="136078691"/>
<dbReference type="RefSeq" id="XP_065650547.1">
    <property type="nucleotide sequence ID" value="XM_065794475.1"/>
</dbReference>
<organism evidence="1 2">
    <name type="scientific">Hydra vulgaris</name>
    <name type="common">Hydra</name>
    <name type="synonym">Hydra attenuata</name>
    <dbReference type="NCBI Taxonomy" id="6087"/>
    <lineage>
        <taxon>Eukaryota</taxon>
        <taxon>Metazoa</taxon>
        <taxon>Cnidaria</taxon>
        <taxon>Hydrozoa</taxon>
        <taxon>Hydroidolina</taxon>
        <taxon>Anthoathecata</taxon>
        <taxon>Aplanulata</taxon>
        <taxon>Hydridae</taxon>
        <taxon>Hydra</taxon>
    </lineage>
</organism>